<proteinExistence type="predicted"/>
<feature type="domain" description="PBP" evidence="1">
    <location>
        <begin position="3"/>
        <end position="129"/>
    </location>
</feature>
<comment type="caution">
    <text evidence="2">The sequence shown here is derived from an EMBL/GenBank/DDBJ whole genome shotgun (WGS) entry which is preliminary data.</text>
</comment>
<dbReference type="Pfam" id="PF12727">
    <property type="entry name" value="PBP_like"/>
    <property type="match status" value="1"/>
</dbReference>
<evidence type="ECO:0000259" key="1">
    <source>
        <dbReference type="Pfam" id="PF12727"/>
    </source>
</evidence>
<name>A0A8E2BFE8_9HYPH</name>
<evidence type="ECO:0000313" key="2">
    <source>
        <dbReference type="EMBL" id="MBB6469374.1"/>
    </source>
</evidence>
<dbReference type="EMBL" id="JACHGI010000016">
    <property type="protein sequence ID" value="MBB6469374.1"/>
    <property type="molecule type" value="Genomic_DNA"/>
</dbReference>
<gene>
    <name evidence="2" type="ORF">HNQ96_005264</name>
</gene>
<dbReference type="InterPro" id="IPR024370">
    <property type="entry name" value="PBP_domain"/>
</dbReference>
<dbReference type="AlphaFoldDB" id="A0A8E2BFE8"/>
<dbReference type="RefSeq" id="WP_312880964.1">
    <property type="nucleotide sequence ID" value="NZ_JACHGI010000016.1"/>
</dbReference>
<reference evidence="2 3" key="1">
    <citation type="submission" date="2020-08" db="EMBL/GenBank/DDBJ databases">
        <title>Genomic Encyclopedia of Type Strains, Phase IV (KMG-IV): sequencing the most valuable type-strain genomes for metagenomic binning, comparative biology and taxonomic classification.</title>
        <authorList>
            <person name="Goeker M."/>
        </authorList>
    </citation>
    <scope>NUCLEOTIDE SEQUENCE [LARGE SCALE GENOMIC DNA]</scope>
    <source>
        <strain evidence="2 3">DSM 17454</strain>
    </source>
</reference>
<protein>
    <submittedName>
        <fullName evidence="2">Molybdate-binding protein</fullName>
    </submittedName>
</protein>
<dbReference type="Proteomes" id="UP000532373">
    <property type="component" value="Unassembled WGS sequence"/>
</dbReference>
<dbReference type="PANTHER" id="PTHR38431:SF1">
    <property type="entry name" value="BLL2305 PROTEIN"/>
    <property type="match status" value="1"/>
</dbReference>
<accession>A0A8E2BFE8</accession>
<dbReference type="SUPFAM" id="SSF53850">
    <property type="entry name" value="Periplasmic binding protein-like II"/>
    <property type="match status" value="1"/>
</dbReference>
<evidence type="ECO:0000313" key="3">
    <source>
        <dbReference type="Proteomes" id="UP000532373"/>
    </source>
</evidence>
<sequence>MLGFVTREMGLIVKRGNPLRVSGLQSLVDSGISFVNRDVGSGTRLLFEQLLAQGKINSDKITGYQNVELTHAAVAAHVARGMADTGFGVEAAAVECDLDFVHVITEDYFFICRSNILNSKPVERLREIIGGTDYRRAVNDLPGYSVSDAGVVKTVKKFFRENG</sequence>
<dbReference type="PANTHER" id="PTHR38431">
    <property type="entry name" value="BLL2305 PROTEIN"/>
    <property type="match status" value="1"/>
</dbReference>
<organism evidence="2 3">
    <name type="scientific">Aminobacter carboxidus</name>
    <dbReference type="NCBI Taxonomy" id="376165"/>
    <lineage>
        <taxon>Bacteria</taxon>
        <taxon>Pseudomonadati</taxon>
        <taxon>Pseudomonadota</taxon>
        <taxon>Alphaproteobacteria</taxon>
        <taxon>Hyphomicrobiales</taxon>
        <taxon>Phyllobacteriaceae</taxon>
        <taxon>Aminobacter</taxon>
    </lineage>
</organism>